<keyword evidence="1" id="KW-0472">Membrane</keyword>
<evidence type="ECO:0000259" key="2">
    <source>
        <dbReference type="PROSITE" id="PS50234"/>
    </source>
</evidence>
<keyword evidence="1" id="KW-0812">Transmembrane</keyword>
<evidence type="ECO:0000313" key="3">
    <source>
        <dbReference type="EMBL" id="QDV37509.1"/>
    </source>
</evidence>
<sequence length="309" mass="33680">MFGLNLSFAHPIALVLLVAPILLLRRVWRRPGRRVVLPFDHGRQAPGRGWAALIDLAESVPALLLAVAILLIAGPQRLGEPRTKRILTNIEFCVDISGSMTAKLGEGSRYDASMAAIDEFLDFREGDAFGLTFFGNNVLHWVPLTSDTSAIRCAPPFMRPEIAPPWFGGTEIGKALLACKRVLEQREEGDRMIVLVSDGFSFDLSDGNDLDVATDLKESNIVLYAVHISDSPIPDEIVNVTRLTGGEVFEPGDPDGVKAVFRRIDEMQPARLEKTAAESADHFGPFCVAGLSLLGVVGLASFGVRYTPW</sequence>
<feature type="transmembrane region" description="Helical" evidence="1">
    <location>
        <begin position="49"/>
        <end position="73"/>
    </location>
</feature>
<dbReference type="Gene3D" id="3.40.50.410">
    <property type="entry name" value="von Willebrand factor, type A domain"/>
    <property type="match status" value="1"/>
</dbReference>
<reference evidence="3 4" key="1">
    <citation type="submission" date="2019-02" db="EMBL/GenBank/DDBJ databases">
        <title>Deep-cultivation of Planctomycetes and their phenomic and genomic characterization uncovers novel biology.</title>
        <authorList>
            <person name="Wiegand S."/>
            <person name="Jogler M."/>
            <person name="Boedeker C."/>
            <person name="Pinto D."/>
            <person name="Vollmers J."/>
            <person name="Rivas-Marin E."/>
            <person name="Kohn T."/>
            <person name="Peeters S.H."/>
            <person name="Heuer A."/>
            <person name="Rast P."/>
            <person name="Oberbeckmann S."/>
            <person name="Bunk B."/>
            <person name="Jeske O."/>
            <person name="Meyerdierks A."/>
            <person name="Storesund J.E."/>
            <person name="Kallscheuer N."/>
            <person name="Luecker S."/>
            <person name="Lage O.M."/>
            <person name="Pohl T."/>
            <person name="Merkel B.J."/>
            <person name="Hornburger P."/>
            <person name="Mueller R.-W."/>
            <person name="Bruemmer F."/>
            <person name="Labrenz M."/>
            <person name="Spormann A.M."/>
            <person name="Op den Camp H."/>
            <person name="Overmann J."/>
            <person name="Amann R."/>
            <person name="Jetten M.S.M."/>
            <person name="Mascher T."/>
            <person name="Medema M.H."/>
            <person name="Devos D.P."/>
            <person name="Kaster A.-K."/>
            <person name="Ovreas L."/>
            <person name="Rohde M."/>
            <person name="Galperin M.Y."/>
            <person name="Jogler C."/>
        </authorList>
    </citation>
    <scope>NUCLEOTIDE SEQUENCE [LARGE SCALE GENOMIC DNA]</scope>
    <source>
        <strain evidence="3 4">ElP</strain>
    </source>
</reference>
<dbReference type="InterPro" id="IPR036465">
    <property type="entry name" value="vWFA_dom_sf"/>
</dbReference>
<organism evidence="3 4">
    <name type="scientific">Tautonia plasticadhaerens</name>
    <dbReference type="NCBI Taxonomy" id="2527974"/>
    <lineage>
        <taxon>Bacteria</taxon>
        <taxon>Pseudomonadati</taxon>
        <taxon>Planctomycetota</taxon>
        <taxon>Planctomycetia</taxon>
        <taxon>Isosphaerales</taxon>
        <taxon>Isosphaeraceae</taxon>
        <taxon>Tautonia</taxon>
    </lineage>
</organism>
<dbReference type="PROSITE" id="PS50234">
    <property type="entry name" value="VWFA"/>
    <property type="match status" value="1"/>
</dbReference>
<evidence type="ECO:0000313" key="4">
    <source>
        <dbReference type="Proteomes" id="UP000317835"/>
    </source>
</evidence>
<accession>A0A518H9I5</accession>
<dbReference type="EMBL" id="CP036426">
    <property type="protein sequence ID" value="QDV37509.1"/>
    <property type="molecule type" value="Genomic_DNA"/>
</dbReference>
<name>A0A518H9I5_9BACT</name>
<keyword evidence="4" id="KW-1185">Reference proteome</keyword>
<dbReference type="RefSeq" id="WP_145275419.1">
    <property type="nucleotide sequence ID" value="NZ_CP036426.1"/>
</dbReference>
<dbReference type="SMART" id="SM00327">
    <property type="entry name" value="VWA"/>
    <property type="match status" value="1"/>
</dbReference>
<protein>
    <submittedName>
        <fullName evidence="3">von Willebrand factor type A domain protein</fullName>
    </submittedName>
</protein>
<evidence type="ECO:0000256" key="1">
    <source>
        <dbReference type="SAM" id="Phobius"/>
    </source>
</evidence>
<feature type="transmembrane region" description="Helical" evidence="1">
    <location>
        <begin position="283"/>
        <end position="304"/>
    </location>
</feature>
<feature type="domain" description="VWFA" evidence="2">
    <location>
        <begin position="89"/>
        <end position="264"/>
    </location>
</feature>
<dbReference type="InterPro" id="IPR002035">
    <property type="entry name" value="VWF_A"/>
</dbReference>
<dbReference type="OrthoDB" id="247963at2"/>
<feature type="transmembrane region" description="Helical" evidence="1">
    <location>
        <begin position="6"/>
        <end position="28"/>
    </location>
</feature>
<proteinExistence type="predicted"/>
<dbReference type="Proteomes" id="UP000317835">
    <property type="component" value="Chromosome"/>
</dbReference>
<dbReference type="SUPFAM" id="SSF53300">
    <property type="entry name" value="vWA-like"/>
    <property type="match status" value="1"/>
</dbReference>
<dbReference type="AlphaFoldDB" id="A0A518H9I5"/>
<dbReference type="Pfam" id="PF13519">
    <property type="entry name" value="VWA_2"/>
    <property type="match status" value="1"/>
</dbReference>
<gene>
    <name evidence="3" type="ORF">ElP_54490</name>
</gene>
<dbReference type="KEGG" id="tpla:ElP_54490"/>
<dbReference type="CDD" id="cd00198">
    <property type="entry name" value="vWFA"/>
    <property type="match status" value="1"/>
</dbReference>
<keyword evidence="1" id="KW-1133">Transmembrane helix</keyword>